<dbReference type="RefSeq" id="WP_006206965.1">
    <property type="nucleotide sequence ID" value="NZ_AGSN01000271.1"/>
</dbReference>
<evidence type="ECO:0000313" key="4">
    <source>
        <dbReference type="Proteomes" id="UP000002949"/>
    </source>
</evidence>
<organism evidence="3 4">
    <name type="scientific">Mesorhizobium amorphae CCNWGS0123</name>
    <dbReference type="NCBI Taxonomy" id="1082933"/>
    <lineage>
        <taxon>Bacteria</taxon>
        <taxon>Pseudomonadati</taxon>
        <taxon>Pseudomonadota</taxon>
        <taxon>Alphaproteobacteria</taxon>
        <taxon>Hyphomicrobiales</taxon>
        <taxon>Phyllobacteriaceae</taxon>
        <taxon>Mesorhizobium</taxon>
    </lineage>
</organism>
<feature type="region of interest" description="Disordered" evidence="1">
    <location>
        <begin position="151"/>
        <end position="188"/>
    </location>
</feature>
<dbReference type="GO" id="GO:0000150">
    <property type="term" value="F:DNA strand exchange activity"/>
    <property type="evidence" value="ECO:0007669"/>
    <property type="project" value="InterPro"/>
</dbReference>
<evidence type="ECO:0000256" key="1">
    <source>
        <dbReference type="SAM" id="MobiDB-lite"/>
    </source>
</evidence>
<reference evidence="3 4" key="1">
    <citation type="journal article" date="2012" name="J. Bacteriol.">
        <title>Draft Genome Sequence of Plant Growth-Promoting Rhizobium Mesorhizobium amorphae, Isolated from Zinc-Lead Mine Tailings.</title>
        <authorList>
            <person name="Hao X."/>
            <person name="Lin Y."/>
            <person name="Johnstone L."/>
            <person name="Baltrus D.A."/>
            <person name="Miller S.J."/>
            <person name="Wei G."/>
            <person name="Rensing C."/>
        </authorList>
    </citation>
    <scope>NUCLEOTIDE SEQUENCE [LARGE SCALE GENOMIC DNA]</scope>
    <source>
        <strain evidence="3 4">CCNWGS0123</strain>
    </source>
</reference>
<dbReference type="KEGG" id="mamo:A6B35_31220"/>
<dbReference type="EMBL" id="AGSN01000271">
    <property type="protein sequence ID" value="EHH02139.1"/>
    <property type="molecule type" value="Genomic_DNA"/>
</dbReference>
<feature type="compositionally biased region" description="Polar residues" evidence="1">
    <location>
        <begin position="154"/>
        <end position="169"/>
    </location>
</feature>
<dbReference type="PANTHER" id="PTHR30461:SF23">
    <property type="entry name" value="DNA RECOMBINASE-RELATED"/>
    <property type="match status" value="1"/>
</dbReference>
<dbReference type="PATRIC" id="fig|1082933.3.peg.6963"/>
<evidence type="ECO:0000313" key="3">
    <source>
        <dbReference type="EMBL" id="EHH02139.1"/>
    </source>
</evidence>
<feature type="region of interest" description="Disordered" evidence="1">
    <location>
        <begin position="41"/>
        <end position="73"/>
    </location>
</feature>
<dbReference type="InterPro" id="IPR025827">
    <property type="entry name" value="Zn_ribbon_recom_dom"/>
</dbReference>
<dbReference type="Proteomes" id="UP000002949">
    <property type="component" value="Unassembled WGS sequence"/>
</dbReference>
<dbReference type="eggNOG" id="COG1961">
    <property type="taxonomic scope" value="Bacteria"/>
</dbReference>
<sequence>MSEAELHLLRSRLRGGILNKARRGELTQRSPVGLVPDGRCCARSGRRDPDQHRRGVRSLHHNRQRCRHTASADASGIRYPQRAWGGENAGTVLWCDYTTSRVRNVLTNPAYASAYVYGRRRCRMAPNGQIDRRTLAPQDWIVVIPDRSRAISHGLNSRPSGTSRTATRKASTDPARSARRARARPMQSRVMCSQCGSPMYVRYGSRQGHRPRPRYVCVDKAAARRAACRSVPTVDVDAAVARLLLELMTPMAVEMTLAIQNELGRIAESEHHPSAAHHPRPL</sequence>
<protein>
    <submittedName>
        <fullName evidence="3">Recombinase</fullName>
    </submittedName>
</protein>
<dbReference type="PROSITE" id="PS51736">
    <property type="entry name" value="RECOMBINASES_3"/>
    <property type="match status" value="1"/>
</dbReference>
<feature type="domain" description="Resolvase/invertase-type recombinase catalytic" evidence="2">
    <location>
        <begin position="1"/>
        <end position="24"/>
    </location>
</feature>
<proteinExistence type="predicted"/>
<gene>
    <name evidence="3" type="ORF">MEA186_35934</name>
</gene>
<evidence type="ECO:0000259" key="2">
    <source>
        <dbReference type="PROSITE" id="PS51736"/>
    </source>
</evidence>
<dbReference type="InterPro" id="IPR050639">
    <property type="entry name" value="SSR_resolvase"/>
</dbReference>
<dbReference type="Pfam" id="PF13408">
    <property type="entry name" value="Zn_ribbon_recom"/>
    <property type="match status" value="1"/>
</dbReference>
<dbReference type="InterPro" id="IPR006119">
    <property type="entry name" value="Resolv_N"/>
</dbReference>
<dbReference type="PANTHER" id="PTHR30461">
    <property type="entry name" value="DNA-INVERTASE FROM LAMBDOID PROPHAGE"/>
    <property type="match status" value="1"/>
</dbReference>
<dbReference type="OrthoDB" id="244546at2"/>
<accession>G6YMD1</accession>
<dbReference type="AlphaFoldDB" id="G6YMD1"/>
<feature type="compositionally biased region" description="Basic residues" evidence="1">
    <location>
        <begin position="54"/>
        <end position="68"/>
    </location>
</feature>
<name>G6YMD1_9HYPH</name>
<dbReference type="GO" id="GO:0003677">
    <property type="term" value="F:DNA binding"/>
    <property type="evidence" value="ECO:0007669"/>
    <property type="project" value="InterPro"/>
</dbReference>
<keyword evidence="4" id="KW-1185">Reference proteome</keyword>